<feature type="domain" description="Glycosyl transferase family 3 N-terminal" evidence="5">
    <location>
        <begin position="2"/>
        <end position="64"/>
    </location>
</feature>
<feature type="binding site" evidence="3">
    <location>
        <position position="165"/>
    </location>
    <ligand>
        <name>anthranilate</name>
        <dbReference type="ChEBI" id="CHEBI:16567"/>
        <label>2</label>
    </ligand>
</feature>
<feature type="binding site" evidence="3">
    <location>
        <position position="79"/>
    </location>
    <ligand>
        <name>5-phospho-alpha-D-ribose 1-diphosphate</name>
        <dbReference type="ChEBI" id="CHEBI:58017"/>
    </ligand>
</feature>
<name>A0ABU3TUH7_9BACT</name>
<feature type="domain" description="Glycosyl transferase family 3" evidence="4">
    <location>
        <begin position="73"/>
        <end position="319"/>
    </location>
</feature>
<sequence length="329" mass="35746">MKKVLERRVSGEALSEQESHEVLLQIGNGGVNPSQIAAFLSSYWYHPIQVQELKGFVSAMLDLAVTIDLSEFDAMDVCGTGGDGKDTFNISTTSSFVIVGAGQKIAKHGNHGVSSSVGSSTVLEFLGLKFNNDPKILKRKMETAGMCFLHAPLFHPAMRYVGPIRKELGMKTFFNLLGPLLNPANVNKQLTGVYSPEVFDLYAGFFKDSSKKYGIVYAEDGYDEISLTSNFRLETAAGRQVYTPTALGCEYVQQSELFGGANVEESANMLYKILQREGTPAQTNAVLANAGAALWVAEKAPSLADGFAMAKESLESGKAFQVFKKFIMD</sequence>
<accession>A0ABU3TUH7</accession>
<comment type="pathway">
    <text evidence="3">Amino-acid biosynthesis; L-tryptophan biosynthesis; L-tryptophan from chorismate: step 2/5.</text>
</comment>
<dbReference type="SUPFAM" id="SSF52418">
    <property type="entry name" value="Nucleoside phosphorylase/phosphoribosyltransferase catalytic domain"/>
    <property type="match status" value="1"/>
</dbReference>
<evidence type="ECO:0000313" key="6">
    <source>
        <dbReference type="EMBL" id="MDU0809504.1"/>
    </source>
</evidence>
<feature type="binding site" evidence="3">
    <location>
        <begin position="89"/>
        <end position="92"/>
    </location>
    <ligand>
        <name>5-phospho-alpha-D-ribose 1-diphosphate</name>
        <dbReference type="ChEBI" id="CHEBI:58017"/>
    </ligand>
</feature>
<comment type="caution">
    <text evidence="6">The sequence shown here is derived from an EMBL/GenBank/DDBJ whole genome shotgun (WGS) entry which is preliminary data.</text>
</comment>
<comment type="catalytic activity">
    <reaction evidence="3">
        <text>N-(5-phospho-beta-D-ribosyl)anthranilate + diphosphate = 5-phospho-alpha-D-ribose 1-diphosphate + anthranilate</text>
        <dbReference type="Rhea" id="RHEA:11768"/>
        <dbReference type="ChEBI" id="CHEBI:16567"/>
        <dbReference type="ChEBI" id="CHEBI:18277"/>
        <dbReference type="ChEBI" id="CHEBI:33019"/>
        <dbReference type="ChEBI" id="CHEBI:58017"/>
        <dbReference type="EC" id="2.4.2.18"/>
    </reaction>
</comment>
<evidence type="ECO:0000256" key="3">
    <source>
        <dbReference type="HAMAP-Rule" id="MF_00211"/>
    </source>
</evidence>
<proteinExistence type="inferred from homology"/>
<dbReference type="InterPro" id="IPR036320">
    <property type="entry name" value="Glycosyl_Trfase_fam3_N_dom_sf"/>
</dbReference>
<keyword evidence="7" id="KW-1185">Reference proteome</keyword>
<dbReference type="SUPFAM" id="SSF47648">
    <property type="entry name" value="Nucleoside phosphorylase/phosphoribosyltransferase N-terminal domain"/>
    <property type="match status" value="1"/>
</dbReference>
<dbReference type="HAMAP" id="MF_00211">
    <property type="entry name" value="TrpD"/>
    <property type="match status" value="1"/>
</dbReference>
<keyword evidence="3" id="KW-0822">Tryptophan biosynthesis</keyword>
<dbReference type="InterPro" id="IPR000312">
    <property type="entry name" value="Glycosyl_Trfase_fam3"/>
</dbReference>
<dbReference type="EC" id="2.4.2.18" evidence="3"/>
<dbReference type="InterPro" id="IPR035902">
    <property type="entry name" value="Nuc_phospho_transferase"/>
</dbReference>
<protein>
    <recommendedName>
        <fullName evidence="3">Anthranilate phosphoribosyltransferase</fullName>
        <ecNumber evidence="3">2.4.2.18</ecNumber>
    </recommendedName>
</protein>
<evidence type="ECO:0000259" key="5">
    <source>
        <dbReference type="Pfam" id="PF02885"/>
    </source>
</evidence>
<dbReference type="Gene3D" id="1.20.970.10">
    <property type="entry name" value="Transferase, Pyrimidine Nucleoside Phosphorylase, Chain C"/>
    <property type="match status" value="1"/>
</dbReference>
<evidence type="ECO:0000313" key="7">
    <source>
        <dbReference type="Proteomes" id="UP001249959"/>
    </source>
</evidence>
<dbReference type="PANTHER" id="PTHR43285:SF2">
    <property type="entry name" value="ANTHRANILATE PHOSPHORIBOSYLTRANSFERASE"/>
    <property type="match status" value="1"/>
</dbReference>
<feature type="binding site" evidence="3">
    <location>
        <position position="224"/>
    </location>
    <ligand>
        <name>Mg(2+)</name>
        <dbReference type="ChEBI" id="CHEBI:18420"/>
        <label>2</label>
    </ligand>
</feature>
<dbReference type="Proteomes" id="UP001249959">
    <property type="component" value="Unassembled WGS sequence"/>
</dbReference>
<keyword evidence="3" id="KW-0460">Magnesium</keyword>
<evidence type="ECO:0000259" key="4">
    <source>
        <dbReference type="Pfam" id="PF00591"/>
    </source>
</evidence>
<keyword evidence="1 3" id="KW-0328">Glycosyltransferase</keyword>
<feature type="binding site" evidence="3">
    <location>
        <begin position="82"/>
        <end position="83"/>
    </location>
    <ligand>
        <name>5-phospho-alpha-D-ribose 1-diphosphate</name>
        <dbReference type="ChEBI" id="CHEBI:58017"/>
    </ligand>
</feature>
<comment type="similarity">
    <text evidence="3">Belongs to the anthranilate phosphoribosyltransferase family.</text>
</comment>
<dbReference type="Gene3D" id="3.40.1030.10">
    <property type="entry name" value="Nucleoside phosphorylase/phosphoribosyltransferase catalytic domain"/>
    <property type="match status" value="1"/>
</dbReference>
<dbReference type="Pfam" id="PF02885">
    <property type="entry name" value="Glycos_trans_3N"/>
    <property type="match status" value="1"/>
</dbReference>
<feature type="binding site" evidence="3">
    <location>
        <position position="87"/>
    </location>
    <ligand>
        <name>5-phospho-alpha-D-ribose 1-diphosphate</name>
        <dbReference type="ChEBI" id="CHEBI:58017"/>
    </ligand>
</feature>
<evidence type="ECO:0000256" key="1">
    <source>
        <dbReference type="ARBA" id="ARBA00022676"/>
    </source>
</evidence>
<feature type="binding site" evidence="3">
    <location>
        <position position="223"/>
    </location>
    <ligand>
        <name>Mg(2+)</name>
        <dbReference type="ChEBI" id="CHEBI:18420"/>
        <label>2</label>
    </ligand>
</feature>
<keyword evidence="3" id="KW-0028">Amino-acid biosynthesis</keyword>
<dbReference type="GO" id="GO:0004048">
    <property type="term" value="F:anthranilate phosphoribosyltransferase activity"/>
    <property type="evidence" value="ECO:0007669"/>
    <property type="project" value="UniProtKB-EC"/>
</dbReference>
<dbReference type="Pfam" id="PF00591">
    <property type="entry name" value="Glycos_transf_3"/>
    <property type="match status" value="1"/>
</dbReference>
<gene>
    <name evidence="3 6" type="primary">trpD</name>
    <name evidence="6" type="ORF">PQG45_10690</name>
</gene>
<keyword evidence="3" id="KW-0479">Metal-binding</keyword>
<organism evidence="6 7">
    <name type="scientific">Aquirufa regiilacus</name>
    <dbReference type="NCBI Taxonomy" id="3024868"/>
    <lineage>
        <taxon>Bacteria</taxon>
        <taxon>Pseudomonadati</taxon>
        <taxon>Bacteroidota</taxon>
        <taxon>Cytophagia</taxon>
        <taxon>Cytophagales</taxon>
        <taxon>Flectobacillaceae</taxon>
        <taxon>Aquirufa</taxon>
    </lineage>
</organism>
<feature type="binding site" evidence="3">
    <location>
        <position position="91"/>
    </location>
    <ligand>
        <name>Mg(2+)</name>
        <dbReference type="ChEBI" id="CHEBI:18420"/>
        <label>1</label>
    </ligand>
</feature>
<dbReference type="InterPro" id="IPR005940">
    <property type="entry name" value="Anthranilate_Pribosyl_Tfrase"/>
</dbReference>
<feature type="binding site" evidence="3">
    <location>
        <position position="110"/>
    </location>
    <ligand>
        <name>anthranilate</name>
        <dbReference type="ChEBI" id="CHEBI:16567"/>
        <label>1</label>
    </ligand>
</feature>
<dbReference type="EMBL" id="JAVNWW010000006">
    <property type="protein sequence ID" value="MDU0809504.1"/>
    <property type="molecule type" value="Genomic_DNA"/>
</dbReference>
<dbReference type="PANTHER" id="PTHR43285">
    <property type="entry name" value="ANTHRANILATE PHOSPHORIBOSYLTRANSFERASE"/>
    <property type="match status" value="1"/>
</dbReference>
<dbReference type="InterPro" id="IPR017459">
    <property type="entry name" value="Glycosyl_Trfase_fam3_N_dom"/>
</dbReference>
<comment type="caution">
    <text evidence="3">Lacks conserved residue(s) required for the propagation of feature annotation.</text>
</comment>
<feature type="binding site" evidence="3">
    <location>
        <begin position="107"/>
        <end position="115"/>
    </location>
    <ligand>
        <name>5-phospho-alpha-D-ribose 1-diphosphate</name>
        <dbReference type="ChEBI" id="CHEBI:58017"/>
    </ligand>
</feature>
<dbReference type="RefSeq" id="WP_315577573.1">
    <property type="nucleotide sequence ID" value="NZ_JARDXH010000009.1"/>
</dbReference>
<comment type="subunit">
    <text evidence="3">Homodimer.</text>
</comment>
<evidence type="ECO:0000256" key="2">
    <source>
        <dbReference type="ARBA" id="ARBA00022679"/>
    </source>
</evidence>
<keyword evidence="3" id="KW-0057">Aromatic amino acid biosynthesis</keyword>
<feature type="binding site" evidence="3">
    <location>
        <position position="224"/>
    </location>
    <ligand>
        <name>Mg(2+)</name>
        <dbReference type="ChEBI" id="CHEBI:18420"/>
        <label>1</label>
    </ligand>
</feature>
<keyword evidence="2 3" id="KW-0808">Transferase</keyword>
<comment type="cofactor">
    <cofactor evidence="3">
        <name>Mg(2+)</name>
        <dbReference type="ChEBI" id="CHEBI:18420"/>
    </cofactor>
    <text evidence="3">Binds 2 magnesium ions per monomer.</text>
</comment>
<dbReference type="NCBIfam" id="TIGR01245">
    <property type="entry name" value="trpD"/>
    <property type="match status" value="1"/>
</dbReference>
<feature type="binding site" evidence="3">
    <location>
        <position position="79"/>
    </location>
    <ligand>
        <name>anthranilate</name>
        <dbReference type="ChEBI" id="CHEBI:16567"/>
        <label>1</label>
    </ligand>
</feature>
<feature type="binding site" evidence="3">
    <location>
        <position position="119"/>
    </location>
    <ligand>
        <name>5-phospho-alpha-D-ribose 1-diphosphate</name>
        <dbReference type="ChEBI" id="CHEBI:58017"/>
    </ligand>
</feature>
<reference evidence="6 7" key="1">
    <citation type="submission" date="2023-09" db="EMBL/GenBank/DDBJ databases">
        <title>Aquirufa genomes.</title>
        <authorList>
            <person name="Pitt A."/>
        </authorList>
    </citation>
    <scope>NUCLEOTIDE SEQUENCE [LARGE SCALE GENOMIC DNA]</scope>
    <source>
        <strain evidence="6 7">LEOWEIH-7C</strain>
    </source>
</reference>
<comment type="function">
    <text evidence="3">Catalyzes the transfer of the phosphoribosyl group of 5-phosphorylribose-1-pyrophosphate (PRPP) to anthranilate to yield N-(5'-phosphoribosyl)-anthranilate (PRA).</text>
</comment>